<dbReference type="EMBL" id="JANBVB010000398">
    <property type="protein sequence ID" value="KAJ2894540.1"/>
    <property type="molecule type" value="Genomic_DNA"/>
</dbReference>
<name>A0ACC1M473_9FUNG</name>
<organism evidence="1 2">
    <name type="scientific">Coemansia aciculifera</name>
    <dbReference type="NCBI Taxonomy" id="417176"/>
    <lineage>
        <taxon>Eukaryota</taxon>
        <taxon>Fungi</taxon>
        <taxon>Fungi incertae sedis</taxon>
        <taxon>Zoopagomycota</taxon>
        <taxon>Kickxellomycotina</taxon>
        <taxon>Kickxellomycetes</taxon>
        <taxon>Kickxellales</taxon>
        <taxon>Kickxellaceae</taxon>
        <taxon>Coemansia</taxon>
    </lineage>
</organism>
<protein>
    <submittedName>
        <fullName evidence="1">Ribokinase</fullName>
        <ecNumber evidence="1">2.7.1.15</ecNumber>
    </submittedName>
</protein>
<dbReference type="EC" id="2.7.1.15" evidence="1"/>
<evidence type="ECO:0000313" key="1">
    <source>
        <dbReference type="EMBL" id="KAJ2894540.1"/>
    </source>
</evidence>
<dbReference type="Proteomes" id="UP001139981">
    <property type="component" value="Unassembled WGS sequence"/>
</dbReference>
<keyword evidence="1" id="KW-0808">Transferase</keyword>
<evidence type="ECO:0000313" key="2">
    <source>
        <dbReference type="Proteomes" id="UP001139981"/>
    </source>
</evidence>
<comment type="caution">
    <text evidence="1">The sequence shown here is derived from an EMBL/GenBank/DDBJ whole genome shotgun (WGS) entry which is preliminary data.</text>
</comment>
<proteinExistence type="predicted"/>
<accession>A0ACC1M473</accession>
<keyword evidence="2" id="KW-1185">Reference proteome</keyword>
<gene>
    <name evidence="1" type="primary">RBK1</name>
    <name evidence="1" type="ORF">IWW38_002545</name>
</gene>
<reference evidence="1" key="1">
    <citation type="submission" date="2022-07" db="EMBL/GenBank/DDBJ databases">
        <title>Phylogenomic reconstructions and comparative analyses of Kickxellomycotina fungi.</title>
        <authorList>
            <person name="Reynolds N.K."/>
            <person name="Stajich J.E."/>
            <person name="Barry K."/>
            <person name="Grigoriev I.V."/>
            <person name="Crous P."/>
            <person name="Smith M.E."/>
        </authorList>
    </citation>
    <scope>NUCLEOTIDE SEQUENCE</scope>
    <source>
        <strain evidence="1">CBS 190363</strain>
    </source>
</reference>
<sequence length="362" mass="38541">MQPRVVSFASINVDEVYSVPRIVRPGETLSSTKRQQNGGGKGANASVAAARAGAPVHVVGKIGSDGLWVRDIIEQAGADVRLVEVLDNTATGRAIIQVDSNGENAIFLFPGANHMLTEADAHRAFAQFAKGDWLLLTNETTAVVEAIIQAQRIGIQVLWNPAPMHDDVSLTRRVVGLVDVLVVNESELLCLAQQLNGGECSDDYEALARQVMRELECRVIVATLGSNGCIGLVRRPTTNAHAIPIVGSSTDISIVSCGDDVDDDDDIKVIKMSCSPIRIEQVVDTTAAGDVWVGYFVAELARAQGESPESIGARAALTPAMVDRAMTVATYAAGISVTRMGAVPSIPIREHVDAFVRAKQHE</sequence>